<dbReference type="InterPro" id="IPR027470">
    <property type="entry name" value="Cation_efflux_CTD"/>
</dbReference>
<evidence type="ECO:0000256" key="2">
    <source>
        <dbReference type="ARBA" id="ARBA00008873"/>
    </source>
</evidence>
<feature type="transmembrane region" description="Helical" evidence="10">
    <location>
        <begin position="261"/>
        <end position="284"/>
    </location>
</feature>
<dbReference type="InterPro" id="IPR002524">
    <property type="entry name" value="Cation_efflux"/>
</dbReference>
<evidence type="ECO:0000256" key="4">
    <source>
        <dbReference type="ARBA" id="ARBA00022692"/>
    </source>
</evidence>
<feature type="transmembrane region" description="Helical" evidence="10">
    <location>
        <begin position="167"/>
        <end position="185"/>
    </location>
</feature>
<keyword evidence="3" id="KW-0813">Transport</keyword>
<dbReference type="Gene3D" id="1.20.1510.10">
    <property type="entry name" value="Cation efflux protein transmembrane domain"/>
    <property type="match status" value="1"/>
</dbReference>
<feature type="domain" description="Cation efflux protein cytoplasmic" evidence="12">
    <location>
        <begin position="323"/>
        <end position="394"/>
    </location>
</feature>
<dbReference type="GO" id="GO:0005385">
    <property type="term" value="F:zinc ion transmembrane transporter activity"/>
    <property type="evidence" value="ECO:0007669"/>
    <property type="project" value="TreeGrafter"/>
</dbReference>
<feature type="compositionally biased region" description="Basic residues" evidence="9">
    <location>
        <begin position="199"/>
        <end position="208"/>
    </location>
</feature>
<evidence type="ECO:0000256" key="10">
    <source>
        <dbReference type="SAM" id="Phobius"/>
    </source>
</evidence>
<dbReference type="InterPro" id="IPR027469">
    <property type="entry name" value="Cation_efflux_TMD_sf"/>
</dbReference>
<keyword evidence="8 10" id="KW-0472">Membrane</keyword>
<feature type="region of interest" description="Disordered" evidence="9">
    <location>
        <begin position="195"/>
        <end position="216"/>
    </location>
</feature>
<feature type="region of interest" description="Disordered" evidence="9">
    <location>
        <begin position="1"/>
        <end position="31"/>
    </location>
</feature>
<keyword evidence="5" id="KW-0862">Zinc</keyword>
<protein>
    <submittedName>
        <fullName evidence="13">Uncharacterized protein</fullName>
    </submittedName>
</protein>
<dbReference type="Pfam" id="PF16916">
    <property type="entry name" value="ZT_dimer"/>
    <property type="match status" value="1"/>
</dbReference>
<name>A0A8J8NS50_HALGN</name>
<evidence type="ECO:0000256" key="7">
    <source>
        <dbReference type="ARBA" id="ARBA00023065"/>
    </source>
</evidence>
<dbReference type="AlphaFoldDB" id="A0A8J8NS50"/>
<feature type="transmembrane region" description="Helical" evidence="10">
    <location>
        <begin position="95"/>
        <end position="116"/>
    </location>
</feature>
<keyword evidence="14" id="KW-1185">Reference proteome</keyword>
<organism evidence="13 14">
    <name type="scientific">Halteria grandinella</name>
    <dbReference type="NCBI Taxonomy" id="5974"/>
    <lineage>
        <taxon>Eukaryota</taxon>
        <taxon>Sar</taxon>
        <taxon>Alveolata</taxon>
        <taxon>Ciliophora</taxon>
        <taxon>Intramacronucleata</taxon>
        <taxon>Spirotrichea</taxon>
        <taxon>Stichotrichia</taxon>
        <taxon>Sporadotrichida</taxon>
        <taxon>Halteriidae</taxon>
        <taxon>Halteria</taxon>
    </lineage>
</organism>
<comment type="similarity">
    <text evidence="2">Belongs to the cation diffusion facilitator (CDF) transporter (TC 2.A.4) family. SLC30A subfamily.</text>
</comment>
<feature type="transmembrane region" description="Helical" evidence="10">
    <location>
        <begin position="136"/>
        <end position="155"/>
    </location>
</feature>
<evidence type="ECO:0000256" key="6">
    <source>
        <dbReference type="ARBA" id="ARBA00022989"/>
    </source>
</evidence>
<keyword evidence="5" id="KW-0864">Zinc transport</keyword>
<evidence type="ECO:0000313" key="14">
    <source>
        <dbReference type="Proteomes" id="UP000785679"/>
    </source>
</evidence>
<comment type="subcellular location">
    <subcellularLocation>
        <location evidence="1">Membrane</location>
        <topology evidence="1">Multi-pass membrane protein</topology>
    </subcellularLocation>
</comment>
<feature type="domain" description="Cation efflux protein transmembrane" evidence="11">
    <location>
        <begin position="69"/>
        <end position="319"/>
    </location>
</feature>
<dbReference type="SUPFAM" id="SSF161111">
    <property type="entry name" value="Cation efflux protein transmembrane domain-like"/>
    <property type="match status" value="1"/>
</dbReference>
<proteinExistence type="inferred from homology"/>
<dbReference type="OrthoDB" id="9944568at2759"/>
<keyword evidence="4 10" id="KW-0812">Transmembrane</keyword>
<accession>A0A8J8NS50</accession>
<reference evidence="13" key="1">
    <citation type="submission" date="2019-06" db="EMBL/GenBank/DDBJ databases">
        <authorList>
            <person name="Zheng W."/>
        </authorList>
    </citation>
    <scope>NUCLEOTIDE SEQUENCE</scope>
    <source>
        <strain evidence="13">QDHG01</strain>
    </source>
</reference>
<dbReference type="Proteomes" id="UP000785679">
    <property type="component" value="Unassembled WGS sequence"/>
</dbReference>
<dbReference type="InterPro" id="IPR036837">
    <property type="entry name" value="Cation_efflux_CTD_sf"/>
</dbReference>
<evidence type="ECO:0000259" key="11">
    <source>
        <dbReference type="Pfam" id="PF01545"/>
    </source>
</evidence>
<feature type="transmembrane region" description="Helical" evidence="10">
    <location>
        <begin position="69"/>
        <end position="89"/>
    </location>
</feature>
<dbReference type="InterPro" id="IPR058533">
    <property type="entry name" value="Cation_efflux_TM"/>
</dbReference>
<dbReference type="PANTHER" id="PTHR11562">
    <property type="entry name" value="CATION EFFLUX PROTEIN/ ZINC TRANSPORTER"/>
    <property type="match status" value="1"/>
</dbReference>
<keyword evidence="6 10" id="KW-1133">Transmembrane helix</keyword>
<evidence type="ECO:0000256" key="1">
    <source>
        <dbReference type="ARBA" id="ARBA00004141"/>
    </source>
</evidence>
<evidence type="ECO:0000256" key="3">
    <source>
        <dbReference type="ARBA" id="ARBA00022448"/>
    </source>
</evidence>
<dbReference type="InterPro" id="IPR050681">
    <property type="entry name" value="CDF/SLC30A"/>
</dbReference>
<dbReference type="SUPFAM" id="SSF160240">
    <property type="entry name" value="Cation efflux protein cytoplasmic domain-like"/>
    <property type="match status" value="1"/>
</dbReference>
<feature type="compositionally biased region" description="Basic and acidic residues" evidence="9">
    <location>
        <begin position="9"/>
        <end position="27"/>
    </location>
</feature>
<dbReference type="GO" id="GO:0005886">
    <property type="term" value="C:plasma membrane"/>
    <property type="evidence" value="ECO:0007669"/>
    <property type="project" value="TreeGrafter"/>
</dbReference>
<keyword evidence="7" id="KW-0406">Ion transport</keyword>
<comment type="caution">
    <text evidence="13">The sequence shown here is derived from an EMBL/GenBank/DDBJ whole genome shotgun (WGS) entry which is preliminary data.</text>
</comment>
<dbReference type="Pfam" id="PF01545">
    <property type="entry name" value="Cation_efflux"/>
    <property type="match status" value="1"/>
</dbReference>
<dbReference type="PANTHER" id="PTHR11562:SF17">
    <property type="entry name" value="RE54080P-RELATED"/>
    <property type="match status" value="1"/>
</dbReference>
<evidence type="ECO:0000256" key="5">
    <source>
        <dbReference type="ARBA" id="ARBA00022906"/>
    </source>
</evidence>
<sequence>MSHSHNHHHHDDGHDHHDHKHEHGHDHKHDHKHVIPEAYGTPLPAKTPINFAGRKAALESANNDAMKKLLIACFVSGFFIVIQLIGGYMAKSIAIFTDSAHLASDILGFFISMMSLKCAAKPANKELSYGWHRSEIVGTLVSIIFIWGLTLWLVYEATLRVLYPQPVVGGIMLVVSILGLIFNIIQMKILGHGHDHGHDHHGHSHHSVSKAPAEAREPLEIKDPEAENRDDLREQLLPKAPASVKPRAPPTPHQNINITSAYLHVLGDLLMSVGVIIAAIVINWQPTWTIADPICTYVFSVVILFTSIPTFKDCMMVLMEATPDNIDVETLENDIIDMPDVEEVHDLHIWSISQGKFAMSCHIISKHPLKTLHHVTDMCRRKYKLYHTTIQVESKGDNPHQFECENDLHE</sequence>
<evidence type="ECO:0000256" key="8">
    <source>
        <dbReference type="ARBA" id="ARBA00023136"/>
    </source>
</evidence>
<feature type="transmembrane region" description="Helical" evidence="10">
    <location>
        <begin position="290"/>
        <end position="311"/>
    </location>
</feature>
<dbReference type="NCBIfam" id="TIGR01297">
    <property type="entry name" value="CDF"/>
    <property type="match status" value="1"/>
</dbReference>
<dbReference type="EMBL" id="RRYP01008424">
    <property type="protein sequence ID" value="TNV79784.1"/>
    <property type="molecule type" value="Genomic_DNA"/>
</dbReference>
<gene>
    <name evidence="13" type="ORF">FGO68_gene15490</name>
</gene>
<evidence type="ECO:0000259" key="12">
    <source>
        <dbReference type="Pfam" id="PF16916"/>
    </source>
</evidence>
<evidence type="ECO:0000256" key="9">
    <source>
        <dbReference type="SAM" id="MobiDB-lite"/>
    </source>
</evidence>
<evidence type="ECO:0000313" key="13">
    <source>
        <dbReference type="EMBL" id="TNV79784.1"/>
    </source>
</evidence>